<keyword evidence="4 5" id="KW-0472">Membrane</keyword>
<sequence>MVLLFGGIMVINGSLTLGSYIAFFAYLGMIVWPIIDIPQLFVTGTQAFVTIDRLEDMREFEQDTPDYKSGD</sequence>
<evidence type="ECO:0000256" key="5">
    <source>
        <dbReference type="SAM" id="Phobius"/>
    </source>
</evidence>
<feature type="domain" description="ABC transmembrane type-1" evidence="6">
    <location>
        <begin position="1"/>
        <end position="46"/>
    </location>
</feature>
<dbReference type="PROSITE" id="PS50929">
    <property type="entry name" value="ABC_TM1F"/>
    <property type="match status" value="1"/>
</dbReference>
<gene>
    <name evidence="7" type="ORF">C0601_07265</name>
</gene>
<evidence type="ECO:0000256" key="1">
    <source>
        <dbReference type="ARBA" id="ARBA00004651"/>
    </source>
</evidence>
<comment type="caution">
    <text evidence="7">The sequence shown here is derived from an EMBL/GenBank/DDBJ whole genome shotgun (WGS) entry which is preliminary data.</text>
</comment>
<feature type="transmembrane region" description="Helical" evidence="5">
    <location>
        <begin position="6"/>
        <end position="32"/>
    </location>
</feature>
<dbReference type="Gene3D" id="1.20.1560.10">
    <property type="entry name" value="ABC transporter type 1, transmembrane domain"/>
    <property type="match status" value="1"/>
</dbReference>
<dbReference type="SUPFAM" id="SSF90123">
    <property type="entry name" value="ABC transporter transmembrane region"/>
    <property type="match status" value="1"/>
</dbReference>
<comment type="subcellular location">
    <subcellularLocation>
        <location evidence="1">Cell membrane</location>
        <topology evidence="1">Multi-pass membrane protein</topology>
    </subcellularLocation>
</comment>
<dbReference type="GO" id="GO:0005886">
    <property type="term" value="C:plasma membrane"/>
    <property type="evidence" value="ECO:0007669"/>
    <property type="project" value="UniProtKB-SubCell"/>
</dbReference>
<evidence type="ECO:0000256" key="4">
    <source>
        <dbReference type="ARBA" id="ARBA00023136"/>
    </source>
</evidence>
<dbReference type="GO" id="GO:0140359">
    <property type="term" value="F:ABC-type transporter activity"/>
    <property type="evidence" value="ECO:0007669"/>
    <property type="project" value="InterPro"/>
</dbReference>
<protein>
    <recommendedName>
        <fullName evidence="6">ABC transmembrane type-1 domain-containing protein</fullName>
    </recommendedName>
</protein>
<evidence type="ECO:0000313" key="7">
    <source>
        <dbReference type="EMBL" id="PLX17550.1"/>
    </source>
</evidence>
<dbReference type="Proteomes" id="UP000234857">
    <property type="component" value="Unassembled WGS sequence"/>
</dbReference>
<evidence type="ECO:0000256" key="3">
    <source>
        <dbReference type="ARBA" id="ARBA00022989"/>
    </source>
</evidence>
<evidence type="ECO:0000256" key="2">
    <source>
        <dbReference type="ARBA" id="ARBA00022692"/>
    </source>
</evidence>
<accession>A0A2N5ZFR4</accession>
<proteinExistence type="predicted"/>
<dbReference type="GO" id="GO:0005524">
    <property type="term" value="F:ATP binding"/>
    <property type="evidence" value="ECO:0007669"/>
    <property type="project" value="InterPro"/>
</dbReference>
<evidence type="ECO:0000259" key="6">
    <source>
        <dbReference type="PROSITE" id="PS50929"/>
    </source>
</evidence>
<evidence type="ECO:0000313" key="8">
    <source>
        <dbReference type="Proteomes" id="UP000234857"/>
    </source>
</evidence>
<organism evidence="7 8">
    <name type="scientific">Muiribacterium halophilum</name>
    <dbReference type="NCBI Taxonomy" id="2053465"/>
    <lineage>
        <taxon>Bacteria</taxon>
        <taxon>Candidatus Muiribacteriota</taxon>
        <taxon>Candidatus Muiribacteriia</taxon>
        <taxon>Candidatus Muiribacteriales</taxon>
        <taxon>Candidatus Muiribacteriaceae</taxon>
        <taxon>Candidatus Muiribacterium</taxon>
    </lineage>
</organism>
<dbReference type="EMBL" id="PKTG01000085">
    <property type="protein sequence ID" value="PLX17550.1"/>
    <property type="molecule type" value="Genomic_DNA"/>
</dbReference>
<dbReference type="AlphaFoldDB" id="A0A2N5ZFR4"/>
<dbReference type="InterPro" id="IPR011527">
    <property type="entry name" value="ABC1_TM_dom"/>
</dbReference>
<dbReference type="InterPro" id="IPR036640">
    <property type="entry name" value="ABC1_TM_sf"/>
</dbReference>
<reference evidence="7 8" key="1">
    <citation type="submission" date="2017-11" db="EMBL/GenBank/DDBJ databases">
        <title>Genome-resolved metagenomics identifies genetic mobility, metabolic interactions, and unexpected diversity in perchlorate-reducing communities.</title>
        <authorList>
            <person name="Barnum T.P."/>
            <person name="Figueroa I.A."/>
            <person name="Carlstrom C.I."/>
            <person name="Lucas L.N."/>
            <person name="Engelbrektson A.L."/>
            <person name="Coates J.D."/>
        </authorList>
    </citation>
    <scope>NUCLEOTIDE SEQUENCE [LARGE SCALE GENOMIC DNA]</scope>
    <source>
        <strain evidence="7">BM706</strain>
    </source>
</reference>
<name>A0A2N5ZFR4_MUIH1</name>
<keyword evidence="3 5" id="KW-1133">Transmembrane helix</keyword>
<keyword evidence="2 5" id="KW-0812">Transmembrane</keyword>